<feature type="domain" description="CCHC-type" evidence="2">
    <location>
        <begin position="71"/>
        <end position="84"/>
    </location>
</feature>
<dbReference type="SMART" id="SM00343">
    <property type="entry name" value="ZnF_C2HC"/>
    <property type="match status" value="3"/>
</dbReference>
<dbReference type="Pfam" id="PF00098">
    <property type="entry name" value="zf-CCHC"/>
    <property type="match status" value="1"/>
</dbReference>
<name>A0A7N8WTI0_9TELE</name>
<dbReference type="Pfam" id="PF23058">
    <property type="entry name" value="RBD_ZCCHC3_2nd"/>
    <property type="match status" value="1"/>
</dbReference>
<keyword evidence="1" id="KW-0479">Metal-binding</keyword>
<dbReference type="GO" id="GO:0008270">
    <property type="term" value="F:zinc ion binding"/>
    <property type="evidence" value="ECO:0007669"/>
    <property type="project" value="UniProtKB-KW"/>
</dbReference>
<evidence type="ECO:0000313" key="3">
    <source>
        <dbReference type="Ensembl" id="ENSMAMP00000040323.1"/>
    </source>
</evidence>
<reference evidence="3" key="2">
    <citation type="submission" date="2025-09" db="UniProtKB">
        <authorList>
            <consortium name="Ensembl"/>
        </authorList>
    </citation>
    <scope>IDENTIFICATION</scope>
</reference>
<dbReference type="GeneTree" id="ENSGT01050000245165"/>
<accession>A0A7N8WTI0</accession>
<dbReference type="GO" id="GO:0003676">
    <property type="term" value="F:nucleic acid binding"/>
    <property type="evidence" value="ECO:0007669"/>
    <property type="project" value="InterPro"/>
</dbReference>
<protein>
    <recommendedName>
        <fullName evidence="2">CCHC-type domain-containing protein</fullName>
    </recommendedName>
</protein>
<feature type="domain" description="CCHC-type" evidence="2">
    <location>
        <begin position="90"/>
        <end position="103"/>
    </location>
</feature>
<dbReference type="InterPro" id="IPR057811">
    <property type="entry name" value="RBD_ZCCHC3_2nd"/>
</dbReference>
<sequence length="163" mass="18223">MKDPIGYWTGRRQCQVLLKPDKGSKDGMAHPPALFQMGADWGYIYYVGQPPFCRRCRGVWHTEAECGNNGCRICGQEGHNARDCTVPKACHGCGERGHLYRDCGKRARTFAEVVMERGEGTNGIVGIVSLGWRLEIFNEFLEGGGSTVEYGEVCGEILWEMER</sequence>
<keyword evidence="4" id="KW-1185">Reference proteome</keyword>
<evidence type="ECO:0000313" key="4">
    <source>
        <dbReference type="Proteomes" id="UP000261640"/>
    </source>
</evidence>
<dbReference type="PANTHER" id="PTHR46486">
    <property type="entry name" value="CCHC-TYPE DOMAIN-CONTAINING PROTEIN"/>
    <property type="match status" value="1"/>
</dbReference>
<proteinExistence type="predicted"/>
<dbReference type="InterPro" id="IPR001878">
    <property type="entry name" value="Znf_CCHC"/>
</dbReference>
<keyword evidence="1" id="KW-0862">Zinc</keyword>
<organism evidence="3 4">
    <name type="scientific">Mastacembelus armatus</name>
    <name type="common">zig-zag eel</name>
    <dbReference type="NCBI Taxonomy" id="205130"/>
    <lineage>
        <taxon>Eukaryota</taxon>
        <taxon>Metazoa</taxon>
        <taxon>Chordata</taxon>
        <taxon>Craniata</taxon>
        <taxon>Vertebrata</taxon>
        <taxon>Euteleostomi</taxon>
        <taxon>Actinopterygii</taxon>
        <taxon>Neopterygii</taxon>
        <taxon>Teleostei</taxon>
        <taxon>Neoteleostei</taxon>
        <taxon>Acanthomorphata</taxon>
        <taxon>Anabantaria</taxon>
        <taxon>Synbranchiformes</taxon>
        <taxon>Mastacembelidae</taxon>
        <taxon>Mastacembelus</taxon>
    </lineage>
</organism>
<keyword evidence="1" id="KW-0863">Zinc-finger</keyword>
<dbReference type="AlphaFoldDB" id="A0A7N8WTI0"/>
<dbReference type="Proteomes" id="UP000261640">
    <property type="component" value="Unplaced"/>
</dbReference>
<dbReference type="InParanoid" id="A0A7N8WTI0"/>
<dbReference type="SUPFAM" id="SSF57756">
    <property type="entry name" value="Retrovirus zinc finger-like domains"/>
    <property type="match status" value="1"/>
</dbReference>
<evidence type="ECO:0000256" key="1">
    <source>
        <dbReference type="PROSITE-ProRule" id="PRU00047"/>
    </source>
</evidence>
<dbReference type="PROSITE" id="PS50158">
    <property type="entry name" value="ZF_CCHC"/>
    <property type="match status" value="2"/>
</dbReference>
<dbReference type="PANTHER" id="PTHR46486:SF1">
    <property type="entry name" value="CCHC-TYPE DOMAIN-CONTAINING PROTEIN"/>
    <property type="match status" value="1"/>
</dbReference>
<evidence type="ECO:0000259" key="2">
    <source>
        <dbReference type="PROSITE" id="PS50158"/>
    </source>
</evidence>
<dbReference type="InterPro" id="IPR036875">
    <property type="entry name" value="Znf_CCHC_sf"/>
</dbReference>
<reference evidence="3" key="1">
    <citation type="submission" date="2025-08" db="UniProtKB">
        <authorList>
            <consortium name="Ensembl"/>
        </authorList>
    </citation>
    <scope>IDENTIFICATION</scope>
</reference>
<dbReference type="Gene3D" id="4.10.60.10">
    <property type="entry name" value="Zinc finger, CCHC-type"/>
    <property type="match status" value="1"/>
</dbReference>
<dbReference type="Ensembl" id="ENSMAMT00000064584.1">
    <property type="protein sequence ID" value="ENSMAMP00000040323.1"/>
    <property type="gene ID" value="ENSMAMG00000027760.1"/>
</dbReference>